<dbReference type="EMBL" id="NMUQ01000001">
    <property type="protein sequence ID" value="OXM17436.1"/>
    <property type="molecule type" value="Genomic_DNA"/>
</dbReference>
<feature type="domain" description="Ferric siderophore reductase C-terminal" evidence="2">
    <location>
        <begin position="196"/>
        <end position="218"/>
    </location>
</feature>
<proteinExistence type="predicted"/>
<name>A0A229P569_9BACL</name>
<dbReference type="Proteomes" id="UP000215145">
    <property type="component" value="Unassembled WGS sequence"/>
</dbReference>
<comment type="caution">
    <text evidence="3">The sequence shown here is derived from an EMBL/GenBank/DDBJ whole genome shotgun (WGS) entry which is preliminary data.</text>
</comment>
<evidence type="ECO:0000259" key="1">
    <source>
        <dbReference type="Pfam" id="PF06276"/>
    </source>
</evidence>
<sequence>MDLLNRDKCLEYLTKTGEIFEAETLMANASLFGKRYSYLVVASSLYAMSVFDKGLDYCLENCHIESERQGHAWLPKARLANMEVTSPQPNARQQWRDGVINHIFEHNLSRVWDAISRFVPMSKAVLWENTAIYVFWLYENKFLEGLQEEQQARLREDLSYLVQAPAHLFGEKKNPLATFYGPKVATVGSEKPIRIRKTCCYYYQASDEPEDYCSSCPKIKHELIPESVI</sequence>
<dbReference type="InterPro" id="IPR022770">
    <property type="entry name" value="IucA/IucC-like_C"/>
</dbReference>
<dbReference type="Pfam" id="PF06276">
    <property type="entry name" value="FhuF"/>
    <property type="match status" value="1"/>
</dbReference>
<accession>A0A229P569</accession>
<dbReference type="OrthoDB" id="5870636at2"/>
<keyword evidence="4" id="KW-1185">Reference proteome</keyword>
<organism evidence="3 4">
    <name type="scientific">Paenibacillus herberti</name>
    <dbReference type="NCBI Taxonomy" id="1619309"/>
    <lineage>
        <taxon>Bacteria</taxon>
        <taxon>Bacillati</taxon>
        <taxon>Bacillota</taxon>
        <taxon>Bacilli</taxon>
        <taxon>Bacillales</taxon>
        <taxon>Paenibacillaceae</taxon>
        <taxon>Paenibacillus</taxon>
    </lineage>
</organism>
<dbReference type="GO" id="GO:0003824">
    <property type="term" value="F:catalytic activity"/>
    <property type="evidence" value="ECO:0007669"/>
    <property type="project" value="UniProtKB-ARBA"/>
</dbReference>
<reference evidence="3 4" key="1">
    <citation type="submission" date="2017-07" db="EMBL/GenBank/DDBJ databases">
        <title>Paenibacillus herberti R33 genome sequencing and assembly.</title>
        <authorList>
            <person name="Su W."/>
        </authorList>
    </citation>
    <scope>NUCLEOTIDE SEQUENCE [LARGE SCALE GENOMIC DNA]</scope>
    <source>
        <strain evidence="3 4">R33</strain>
    </source>
</reference>
<evidence type="ECO:0000313" key="4">
    <source>
        <dbReference type="Proteomes" id="UP000215145"/>
    </source>
</evidence>
<evidence type="ECO:0008006" key="5">
    <source>
        <dbReference type="Google" id="ProtNLM"/>
    </source>
</evidence>
<protein>
    <recommendedName>
        <fullName evidence="5">Siderophore-iron reductase FhuF</fullName>
    </recommendedName>
</protein>
<evidence type="ECO:0000259" key="2">
    <source>
        <dbReference type="Pfam" id="PF11575"/>
    </source>
</evidence>
<dbReference type="InterPro" id="IPR024726">
    <property type="entry name" value="FhuF_C"/>
</dbReference>
<dbReference type="GO" id="GO:0051537">
    <property type="term" value="F:2 iron, 2 sulfur cluster binding"/>
    <property type="evidence" value="ECO:0007669"/>
    <property type="project" value="InterPro"/>
</dbReference>
<evidence type="ECO:0000313" key="3">
    <source>
        <dbReference type="EMBL" id="OXM17436.1"/>
    </source>
</evidence>
<gene>
    <name evidence="3" type="ORF">CGZ75_02265</name>
</gene>
<dbReference type="Pfam" id="PF11575">
    <property type="entry name" value="FhuF_C"/>
    <property type="match status" value="1"/>
</dbReference>
<feature type="domain" description="Aerobactin siderophore biosynthesis IucA/IucC-like C-terminal" evidence="1">
    <location>
        <begin position="30"/>
        <end position="176"/>
    </location>
</feature>
<dbReference type="AlphaFoldDB" id="A0A229P569"/>